<sequence length="984" mass="105313">MSIPLAQIPPATGFHFSGATAANVNLQRSASAQRNLPQHAPRSTLAGPHRTPSARRPGTGSAPAAPAATAPSILDIAIIPAKLAMGAKHGPVPGFHLRVTQADVSQLVTALRKCDLCFEVSLAEFSPSAVLWTHIHAKVTEHLALHNLALPISPSEPSSSSVTDFHTLPWIVVEKGRKAGDGYKLAIAGNLNGHDLTVAYLRSAKAVPNPSGKDRALLLLAPRHSDMALPLTSLALRDPCACHDLPLHVCAPFRILRTYMHFDKNRNTDESWFECQDFACPPCTPCGRGVNGADSAPTVPAVPAPTFSAAAPPPRPISAAAPSVALPVQSLSAAHRPPAASASSTMPGHIPTTPPLQPTVSRIHHRSPQSQLDANPGARSRRRIGSVSQSDIAPLSLMGLATGSSTTLTPTVASLALHGRASSSSTPHNSTPVLPLLHPSTAVDSAESSDSDLPSISDIIAEDAHKRSQVEIPLPSPPSPLHSDLENWFTGNESGRTTEPVPGNVPEFEGTSIASLATAFLDFLVYSHCHPLQWTWADWPLPDGVTKFSVFAVGDYLKQPVRLFRAGPAAGQGVGHAVLVHALQLMTGNAAFWADSVGGYKRPVFLDNGTTNIRRVDTWKAFGALCGMYMVDTGVAPTPVSPFLVLTALLATAALDSGLEFVDPAYTAAVVRPIMQLPVLVGFDSELAATFAPWLMLPWDEPIPQGHLAPARQFIIQVLETNVVEVASSRTAAASQAVHEGWTFQAYFWLLFGDKSSILGLREFIAFREGLAVPVPVLGHDTSVPLLKTITELVDIEDLPLFILAMYDRGISDVTAFIEKHINYHIIRAADNKDSLPPAEFNKRRLAQKLFRLRFNRYLHGRGHPNHPVLSLLKTGRLSAGQFAAEATSSTVRATTLLKAVTDSSMVPVDPYWQIHIGFQVPEDVKQKGAFFKIATCTGNLTVIMTLDLIRMLTHTPASAEEATEFDAVVHQMLYGAAGDYSVL</sequence>
<evidence type="ECO:0000313" key="3">
    <source>
        <dbReference type="Proteomes" id="UP000313359"/>
    </source>
</evidence>
<feature type="compositionally biased region" description="Polar residues" evidence="1">
    <location>
        <begin position="421"/>
        <end position="432"/>
    </location>
</feature>
<reference evidence="2" key="1">
    <citation type="journal article" date="2018" name="Genome Biol. Evol.">
        <title>Genomics and development of Lentinus tigrinus, a white-rot wood-decaying mushroom with dimorphic fruiting bodies.</title>
        <authorList>
            <person name="Wu B."/>
            <person name="Xu Z."/>
            <person name="Knudson A."/>
            <person name="Carlson A."/>
            <person name="Chen N."/>
            <person name="Kovaka S."/>
            <person name="LaButti K."/>
            <person name="Lipzen A."/>
            <person name="Pennachio C."/>
            <person name="Riley R."/>
            <person name="Schakwitz W."/>
            <person name="Umezawa K."/>
            <person name="Ohm R.A."/>
            <person name="Grigoriev I.V."/>
            <person name="Nagy L.G."/>
            <person name="Gibbons J."/>
            <person name="Hibbett D."/>
        </authorList>
    </citation>
    <scope>NUCLEOTIDE SEQUENCE [LARGE SCALE GENOMIC DNA]</scope>
    <source>
        <strain evidence="2">ALCF2SS1-6</strain>
    </source>
</reference>
<dbReference type="Proteomes" id="UP000313359">
    <property type="component" value="Unassembled WGS sequence"/>
</dbReference>
<feature type="compositionally biased region" description="Low complexity" evidence="1">
    <location>
        <begin position="444"/>
        <end position="453"/>
    </location>
</feature>
<feature type="region of interest" description="Disordered" evidence="1">
    <location>
        <begin position="30"/>
        <end position="67"/>
    </location>
</feature>
<dbReference type="EMBL" id="ML122329">
    <property type="protein sequence ID" value="RPD53104.1"/>
    <property type="molecule type" value="Genomic_DNA"/>
</dbReference>
<feature type="region of interest" description="Disordered" evidence="1">
    <location>
        <begin position="335"/>
        <end position="388"/>
    </location>
</feature>
<feature type="region of interest" description="Disordered" evidence="1">
    <location>
        <begin position="419"/>
        <end position="453"/>
    </location>
</feature>
<proteinExistence type="predicted"/>
<feature type="compositionally biased region" description="Low complexity" evidence="1">
    <location>
        <begin position="335"/>
        <end position="344"/>
    </location>
</feature>
<gene>
    <name evidence="2" type="ORF">L227DRAFT_617238</name>
</gene>
<accession>A0A5C2RP49</accession>
<name>A0A5C2RP49_9APHY</name>
<organism evidence="2 3">
    <name type="scientific">Lentinus tigrinus ALCF2SS1-6</name>
    <dbReference type="NCBI Taxonomy" id="1328759"/>
    <lineage>
        <taxon>Eukaryota</taxon>
        <taxon>Fungi</taxon>
        <taxon>Dikarya</taxon>
        <taxon>Basidiomycota</taxon>
        <taxon>Agaricomycotina</taxon>
        <taxon>Agaricomycetes</taxon>
        <taxon>Polyporales</taxon>
        <taxon>Polyporaceae</taxon>
        <taxon>Lentinus</taxon>
    </lineage>
</organism>
<feature type="compositionally biased region" description="Low complexity" evidence="1">
    <location>
        <begin position="54"/>
        <end position="67"/>
    </location>
</feature>
<dbReference type="AlphaFoldDB" id="A0A5C2RP49"/>
<dbReference type="OrthoDB" id="2757435at2759"/>
<evidence type="ECO:0000313" key="2">
    <source>
        <dbReference type="EMBL" id="RPD53104.1"/>
    </source>
</evidence>
<evidence type="ECO:0000256" key="1">
    <source>
        <dbReference type="SAM" id="MobiDB-lite"/>
    </source>
</evidence>
<protein>
    <submittedName>
        <fullName evidence="2">Uncharacterized protein</fullName>
    </submittedName>
</protein>
<keyword evidence="3" id="KW-1185">Reference proteome</keyword>